<dbReference type="OrthoDB" id="118048at2759"/>
<dbReference type="AlphaFoldDB" id="W2P3X7"/>
<reference evidence="1" key="1">
    <citation type="submission" date="2013-11" db="EMBL/GenBank/DDBJ databases">
        <title>The Genome Sequence of Phytophthora parasitica CHvinca01.</title>
        <authorList>
            <consortium name="The Broad Institute Genomics Platform"/>
            <person name="Russ C."/>
            <person name="Tyler B."/>
            <person name="Panabieres F."/>
            <person name="Shan W."/>
            <person name="Tripathy S."/>
            <person name="Grunwald N."/>
            <person name="Machado M."/>
            <person name="Johnson C.S."/>
            <person name="Arredondo F."/>
            <person name="Hong C."/>
            <person name="Coffey M."/>
            <person name="Young S.K."/>
            <person name="Zeng Q."/>
            <person name="Gargeya S."/>
            <person name="Fitzgerald M."/>
            <person name="Abouelleil A."/>
            <person name="Alvarado L."/>
            <person name="Chapman S.B."/>
            <person name="Gainer-Dewar J."/>
            <person name="Goldberg J."/>
            <person name="Griggs A."/>
            <person name="Gujja S."/>
            <person name="Hansen M."/>
            <person name="Howarth C."/>
            <person name="Imamovic A."/>
            <person name="Ireland A."/>
            <person name="Larimer J."/>
            <person name="McCowan C."/>
            <person name="Murphy C."/>
            <person name="Pearson M."/>
            <person name="Poon T.W."/>
            <person name="Priest M."/>
            <person name="Roberts A."/>
            <person name="Saif S."/>
            <person name="Shea T."/>
            <person name="Sykes S."/>
            <person name="Wortman J."/>
            <person name="Nusbaum C."/>
            <person name="Birren B."/>
        </authorList>
    </citation>
    <scope>NUCLEOTIDE SEQUENCE [LARGE SCALE GENOMIC DNA]</scope>
    <source>
        <strain evidence="1">CHvinca01</strain>
    </source>
</reference>
<dbReference type="Proteomes" id="UP000054423">
    <property type="component" value="Unassembled WGS sequence"/>
</dbReference>
<gene>
    <name evidence="2" type="ORF">L914_02054</name>
    <name evidence="1" type="ORF">L917_18639</name>
</gene>
<evidence type="ECO:0000313" key="1">
    <source>
        <dbReference type="EMBL" id="ETL80913.1"/>
    </source>
</evidence>
<evidence type="ECO:0000313" key="2">
    <source>
        <dbReference type="EMBL" id="ETM54644.1"/>
    </source>
</evidence>
<accession>W2P3X7</accession>
<dbReference type="EMBL" id="KI682597">
    <property type="protein sequence ID" value="ETL80913.1"/>
    <property type="molecule type" value="Genomic_DNA"/>
</dbReference>
<name>W2P3X7_PHYNI</name>
<protein>
    <submittedName>
        <fullName evidence="2">Uncharacterized protein</fullName>
    </submittedName>
</protein>
<dbReference type="Proteomes" id="UP000054532">
    <property type="component" value="Unassembled WGS sequence"/>
</dbReference>
<dbReference type="EMBL" id="KI690955">
    <property type="protein sequence ID" value="ETM54644.1"/>
    <property type="molecule type" value="Genomic_DNA"/>
</dbReference>
<proteinExistence type="predicted"/>
<reference evidence="2" key="2">
    <citation type="submission" date="2013-11" db="EMBL/GenBank/DDBJ databases">
        <title>The Genome Sequence of Phytophthora parasitica IAC_01/95.</title>
        <authorList>
            <consortium name="The Broad Institute Genomics Platform"/>
            <person name="Russ C."/>
            <person name="Tyler B."/>
            <person name="Panabieres F."/>
            <person name="Shan W."/>
            <person name="Tripathy S."/>
            <person name="Grunwald N."/>
            <person name="Machado M."/>
            <person name="Johnson C.S."/>
            <person name="Arredondo F."/>
            <person name="Hong C."/>
            <person name="Coffey M."/>
            <person name="Young S.K."/>
            <person name="Zeng Q."/>
            <person name="Gargeya S."/>
            <person name="Fitzgerald M."/>
            <person name="Abouelleil A."/>
            <person name="Alvarado L."/>
            <person name="Chapman S.B."/>
            <person name="Gainer-Dewar J."/>
            <person name="Goldberg J."/>
            <person name="Griggs A."/>
            <person name="Gujja S."/>
            <person name="Hansen M."/>
            <person name="Howarth C."/>
            <person name="Imamovic A."/>
            <person name="Ireland A."/>
            <person name="Larimer J."/>
            <person name="McCowan C."/>
            <person name="Murphy C."/>
            <person name="Pearson M."/>
            <person name="Poon T.W."/>
            <person name="Priest M."/>
            <person name="Roberts A."/>
            <person name="Saif S."/>
            <person name="Shea T."/>
            <person name="Sykes S."/>
            <person name="Wortman J."/>
            <person name="Nusbaum C."/>
            <person name="Birren B."/>
        </authorList>
    </citation>
    <scope>NUCLEOTIDE SEQUENCE [LARGE SCALE GENOMIC DNA]</scope>
    <source>
        <strain evidence="2">IAC_01/95</strain>
    </source>
</reference>
<sequence>MFLGAGKPHFNLRKWHEKATGESGKNECITDWWKRKTTLMKSTPSRELVSADSFDERLRNVFSLREAIPAMNEYLSSIQIDDNDPRFVLSWDLNNLNAFVVAANAQNPVHAPGWLQTRPPQITVNSFTDDLVHELHQVAGGRCGRVLLAPNRPDQFLAVGGTLIALQDDDFVQDAAQVALPVVNNIERYIATSYYLTDTKAQRSEENNLEPARRNGQPLHRIFI</sequence>
<organism evidence="2">
    <name type="scientific">Phytophthora nicotianae</name>
    <name type="common">Potato buckeye rot agent</name>
    <name type="synonym">Phytophthora parasitica</name>
    <dbReference type="NCBI Taxonomy" id="4792"/>
    <lineage>
        <taxon>Eukaryota</taxon>
        <taxon>Sar</taxon>
        <taxon>Stramenopiles</taxon>
        <taxon>Oomycota</taxon>
        <taxon>Peronosporomycetes</taxon>
        <taxon>Peronosporales</taxon>
        <taxon>Peronosporaceae</taxon>
        <taxon>Phytophthora</taxon>
    </lineage>
</organism>